<name>A0A4Y7J9Q0_PAPSO</name>
<protein>
    <recommendedName>
        <fullName evidence="1">Myb/SANT-like domain-containing protein</fullName>
    </recommendedName>
</protein>
<feature type="domain" description="Myb/SANT-like" evidence="1">
    <location>
        <begin position="21"/>
        <end position="108"/>
    </location>
</feature>
<keyword evidence="3" id="KW-1185">Reference proteome</keyword>
<evidence type="ECO:0000313" key="3">
    <source>
        <dbReference type="Proteomes" id="UP000316621"/>
    </source>
</evidence>
<dbReference type="PANTHER" id="PTHR31704">
    <property type="entry name" value="MYB/SANT-LIKE DNA-BINDING DOMAIN PROTEIN-RELATED"/>
    <property type="match status" value="1"/>
</dbReference>
<dbReference type="AlphaFoldDB" id="A0A4Y7J9Q0"/>
<organism evidence="2 3">
    <name type="scientific">Papaver somniferum</name>
    <name type="common">Opium poppy</name>
    <dbReference type="NCBI Taxonomy" id="3469"/>
    <lineage>
        <taxon>Eukaryota</taxon>
        <taxon>Viridiplantae</taxon>
        <taxon>Streptophyta</taxon>
        <taxon>Embryophyta</taxon>
        <taxon>Tracheophyta</taxon>
        <taxon>Spermatophyta</taxon>
        <taxon>Magnoliopsida</taxon>
        <taxon>Ranunculales</taxon>
        <taxon>Papaveraceae</taxon>
        <taxon>Papaveroideae</taxon>
        <taxon>Papaver</taxon>
    </lineage>
</organism>
<accession>A0A4Y7J9Q0</accession>
<proteinExistence type="predicted"/>
<evidence type="ECO:0000313" key="2">
    <source>
        <dbReference type="EMBL" id="RZC56661.1"/>
    </source>
</evidence>
<dbReference type="InterPro" id="IPR024752">
    <property type="entry name" value="Myb/SANT-like_dom"/>
</dbReference>
<dbReference type="Pfam" id="PF12776">
    <property type="entry name" value="Myb_DNA-bind_3"/>
    <property type="match status" value="1"/>
</dbReference>
<dbReference type="EMBL" id="CM010717">
    <property type="protein sequence ID" value="RZC56661.1"/>
    <property type="molecule type" value="Genomic_DNA"/>
</dbReference>
<dbReference type="Gramene" id="RZC56661">
    <property type="protein sequence ID" value="RZC56661"/>
    <property type="gene ID" value="C5167_015515"/>
</dbReference>
<gene>
    <name evidence="2" type="ORF">C5167_015515</name>
</gene>
<reference evidence="2 3" key="1">
    <citation type="journal article" date="2018" name="Science">
        <title>The opium poppy genome and morphinan production.</title>
        <authorList>
            <person name="Guo L."/>
            <person name="Winzer T."/>
            <person name="Yang X."/>
            <person name="Li Y."/>
            <person name="Ning Z."/>
            <person name="He Z."/>
            <person name="Teodor R."/>
            <person name="Lu Y."/>
            <person name="Bowser T.A."/>
            <person name="Graham I.A."/>
            <person name="Ye K."/>
        </authorList>
    </citation>
    <scope>NUCLEOTIDE SEQUENCE [LARGE SCALE GENOMIC DNA]</scope>
    <source>
        <strain evidence="3">cv. HN1</strain>
        <tissue evidence="2">Leaves</tissue>
    </source>
</reference>
<feature type="non-terminal residue" evidence="2">
    <location>
        <position position="161"/>
    </location>
</feature>
<dbReference type="PANTHER" id="PTHR31704:SF48">
    <property type="entry name" value="L10-INTERACTING MYB DOMAIN-CONTAINING PROTEIN-LIKE"/>
    <property type="match status" value="1"/>
</dbReference>
<evidence type="ECO:0000259" key="1">
    <source>
        <dbReference type="Pfam" id="PF12776"/>
    </source>
</evidence>
<sequence length="161" mass="18543">MEKKEDEKANKITFRSVPEFRGLFIDQCLAQATEHGFSGTSLKQTSWGNLCKFFSEKYDCTITQKKLRNHWDYLRTQYVTWSRLLARTGHGYNAETNTFDWSEEQWSELDKTPKRGVKTPVAAKKKTATPAPVGMGNLFFEPPVKLPTKLTSVRIYDVVVK</sequence>
<dbReference type="Proteomes" id="UP000316621">
    <property type="component" value="Chromosome 3"/>
</dbReference>